<evidence type="ECO:0000256" key="3">
    <source>
        <dbReference type="ARBA" id="ARBA00022833"/>
    </source>
</evidence>
<dbReference type="InterPro" id="IPR036291">
    <property type="entry name" value="NAD(P)-bd_dom_sf"/>
</dbReference>
<evidence type="ECO:0000256" key="1">
    <source>
        <dbReference type="ARBA" id="ARBA00001947"/>
    </source>
</evidence>
<reference evidence="7 8" key="1">
    <citation type="submission" date="2016-10" db="EMBL/GenBank/DDBJ databases">
        <authorList>
            <person name="de Groot N.N."/>
        </authorList>
    </citation>
    <scope>NUCLEOTIDE SEQUENCE [LARGE SCALE GENOMIC DNA]</scope>
    <source>
        <strain evidence="7 8">DSM 43019</strain>
    </source>
</reference>
<dbReference type="PROSITE" id="PS00059">
    <property type="entry name" value="ADH_ZINC"/>
    <property type="match status" value="1"/>
</dbReference>
<dbReference type="SMART" id="SM00829">
    <property type="entry name" value="PKS_ER"/>
    <property type="match status" value="1"/>
</dbReference>
<dbReference type="Proteomes" id="UP000199645">
    <property type="component" value="Unassembled WGS sequence"/>
</dbReference>
<dbReference type="InterPro" id="IPR050129">
    <property type="entry name" value="Zn_alcohol_dh"/>
</dbReference>
<dbReference type="GO" id="GO:0008270">
    <property type="term" value="F:zinc ion binding"/>
    <property type="evidence" value="ECO:0007669"/>
    <property type="project" value="InterPro"/>
</dbReference>
<evidence type="ECO:0000256" key="4">
    <source>
        <dbReference type="ARBA" id="ARBA00023002"/>
    </source>
</evidence>
<dbReference type="PANTHER" id="PTHR43401:SF2">
    <property type="entry name" value="L-THREONINE 3-DEHYDROGENASE"/>
    <property type="match status" value="1"/>
</dbReference>
<dbReference type="AlphaFoldDB" id="A0A1I2E6E5"/>
<dbReference type="InterPro" id="IPR013154">
    <property type="entry name" value="ADH-like_N"/>
</dbReference>
<protein>
    <submittedName>
        <fullName evidence="7">2-desacetyl-2-hydroxyethyl bacteriochlorophyllide A dehydrogenase</fullName>
    </submittedName>
</protein>
<dbReference type="SUPFAM" id="SSF50129">
    <property type="entry name" value="GroES-like"/>
    <property type="match status" value="1"/>
</dbReference>
<evidence type="ECO:0000313" key="8">
    <source>
        <dbReference type="Proteomes" id="UP000199645"/>
    </source>
</evidence>
<dbReference type="InterPro" id="IPR002328">
    <property type="entry name" value="ADH_Zn_CS"/>
</dbReference>
<dbReference type="GO" id="GO:0016491">
    <property type="term" value="F:oxidoreductase activity"/>
    <property type="evidence" value="ECO:0007669"/>
    <property type="project" value="UniProtKB-KW"/>
</dbReference>
<dbReference type="InterPro" id="IPR011032">
    <property type="entry name" value="GroES-like_sf"/>
</dbReference>
<dbReference type="SUPFAM" id="SSF51735">
    <property type="entry name" value="NAD(P)-binding Rossmann-fold domains"/>
    <property type="match status" value="1"/>
</dbReference>
<gene>
    <name evidence="7" type="ORF">SAMN05421541_104221</name>
</gene>
<comment type="cofactor">
    <cofactor evidence="1 5">
        <name>Zn(2+)</name>
        <dbReference type="ChEBI" id="CHEBI:29105"/>
    </cofactor>
</comment>
<name>A0A1I2E6E5_9ACTN</name>
<proteinExistence type="inferred from homology"/>
<dbReference type="InterPro" id="IPR013149">
    <property type="entry name" value="ADH-like_C"/>
</dbReference>
<evidence type="ECO:0000256" key="5">
    <source>
        <dbReference type="RuleBase" id="RU361277"/>
    </source>
</evidence>
<evidence type="ECO:0000259" key="6">
    <source>
        <dbReference type="SMART" id="SM00829"/>
    </source>
</evidence>
<feature type="domain" description="Enoyl reductase (ER)" evidence="6">
    <location>
        <begin position="8"/>
        <end position="333"/>
    </location>
</feature>
<sequence>MRGTAYEGAGRLRTVPVDVEPPGPGELQIAVAYCGLCGTDLHIAHGDMDARVSTPLIFGHEASGTVAAVGAGVTGWAVGDPLTVMPLIWDNSCAACLAGHQHICQNLTFVGIDAAGALQQRWTVPASIAVPLPPGLDLRTAALVEPVAVALHDVRRSGLQPGDHAVVLGGGPIGVLIATVARHAGARVLVGEIDPTRRALIASLGLDVLDPENGLAAEVDRRTAGNGADVVFEVSGAAAAARGATALARVRGTIVIVAIHAAAREIDLQRVFWRELRLLGARVYQRSDFERAITLLDEGVIPARQLISGVVALDDTAGALADLSAGRAMKILVDVAGQENHR</sequence>
<organism evidence="7 8">
    <name type="scientific">Actinoplanes philippinensis</name>
    <dbReference type="NCBI Taxonomy" id="35752"/>
    <lineage>
        <taxon>Bacteria</taxon>
        <taxon>Bacillati</taxon>
        <taxon>Actinomycetota</taxon>
        <taxon>Actinomycetes</taxon>
        <taxon>Micromonosporales</taxon>
        <taxon>Micromonosporaceae</taxon>
        <taxon>Actinoplanes</taxon>
    </lineage>
</organism>
<keyword evidence="4" id="KW-0560">Oxidoreductase</keyword>
<keyword evidence="2 5" id="KW-0479">Metal-binding</keyword>
<dbReference type="InterPro" id="IPR020843">
    <property type="entry name" value="ER"/>
</dbReference>
<dbReference type="RefSeq" id="WP_093612887.1">
    <property type="nucleotide sequence ID" value="NZ_BOMT01000033.1"/>
</dbReference>
<dbReference type="EMBL" id="FONV01000004">
    <property type="protein sequence ID" value="SFE88415.1"/>
    <property type="molecule type" value="Genomic_DNA"/>
</dbReference>
<dbReference type="Pfam" id="PF00107">
    <property type="entry name" value="ADH_zinc_N"/>
    <property type="match status" value="1"/>
</dbReference>
<accession>A0A1I2E6E5</accession>
<keyword evidence="3 5" id="KW-0862">Zinc</keyword>
<evidence type="ECO:0000313" key="7">
    <source>
        <dbReference type="EMBL" id="SFE88415.1"/>
    </source>
</evidence>
<dbReference type="Gene3D" id="3.40.50.720">
    <property type="entry name" value="NAD(P)-binding Rossmann-like Domain"/>
    <property type="match status" value="1"/>
</dbReference>
<dbReference type="Gene3D" id="3.90.180.10">
    <property type="entry name" value="Medium-chain alcohol dehydrogenases, catalytic domain"/>
    <property type="match status" value="1"/>
</dbReference>
<comment type="similarity">
    <text evidence="5">Belongs to the zinc-containing alcohol dehydrogenase family.</text>
</comment>
<dbReference type="STRING" id="35752.SAMN05421541_104221"/>
<dbReference type="PANTHER" id="PTHR43401">
    <property type="entry name" value="L-THREONINE 3-DEHYDROGENASE"/>
    <property type="match status" value="1"/>
</dbReference>
<evidence type="ECO:0000256" key="2">
    <source>
        <dbReference type="ARBA" id="ARBA00022723"/>
    </source>
</evidence>
<dbReference type="Pfam" id="PF08240">
    <property type="entry name" value="ADH_N"/>
    <property type="match status" value="1"/>
</dbReference>
<keyword evidence="8" id="KW-1185">Reference proteome</keyword>
<dbReference type="OrthoDB" id="9797931at2"/>